<evidence type="ECO:0000313" key="4">
    <source>
        <dbReference type="EMBL" id="GLY77589.1"/>
    </source>
</evidence>
<accession>A0A9W6VS18</accession>
<dbReference type="PROSITE" id="PS51708">
    <property type="entry name" value="CHAD"/>
    <property type="match status" value="1"/>
</dbReference>
<feature type="domain" description="CHAD" evidence="3">
    <location>
        <begin position="212"/>
        <end position="495"/>
    </location>
</feature>
<dbReference type="RefSeq" id="WP_285627311.1">
    <property type="nucleotide sequence ID" value="NZ_BSTJ01000007.1"/>
</dbReference>
<dbReference type="InterPro" id="IPR007899">
    <property type="entry name" value="CHAD_dom"/>
</dbReference>
<dbReference type="CDD" id="cd07374">
    <property type="entry name" value="CYTH-like_Pase"/>
    <property type="match status" value="1"/>
</dbReference>
<evidence type="ECO:0000259" key="2">
    <source>
        <dbReference type="PROSITE" id="PS51707"/>
    </source>
</evidence>
<dbReference type="Pfam" id="PF01928">
    <property type="entry name" value="CYTH"/>
    <property type="match status" value="1"/>
</dbReference>
<evidence type="ECO:0000313" key="5">
    <source>
        <dbReference type="Proteomes" id="UP001165135"/>
    </source>
</evidence>
<dbReference type="AlphaFoldDB" id="A0A9W6VS18"/>
<dbReference type="Pfam" id="PF05235">
    <property type="entry name" value="CHAD"/>
    <property type="match status" value="1"/>
</dbReference>
<organism evidence="4 5">
    <name type="scientific">Actinoallomurus iriomotensis</name>
    <dbReference type="NCBI Taxonomy" id="478107"/>
    <lineage>
        <taxon>Bacteria</taxon>
        <taxon>Bacillati</taxon>
        <taxon>Actinomycetota</taxon>
        <taxon>Actinomycetes</taxon>
        <taxon>Streptosporangiales</taxon>
        <taxon>Thermomonosporaceae</taxon>
        <taxon>Actinoallomurus</taxon>
    </lineage>
</organism>
<name>A0A9W6VS18_9ACTN</name>
<dbReference type="InterPro" id="IPR038186">
    <property type="entry name" value="CHAD_dom_sf"/>
</dbReference>
<gene>
    <name evidence="4" type="ORF">Airi01_058560</name>
</gene>
<dbReference type="PANTHER" id="PTHR39339">
    <property type="entry name" value="SLR1444 PROTEIN"/>
    <property type="match status" value="1"/>
</dbReference>
<sequence>MARHIELERKYDAEADLALPDLREVGGCARVGPPETHILRASYFDTEDLRLAARGITLRRREGGGDEGWHLKLPAGKDMKREIRTPLDAGTHTVPAELSELVAAHVRGRPLIRVAEVETHRTERGLLGEDGTVLAELADDTVHARRLSRDGHEVALMRWRELEVEAVEGSREVVESIGGRLRESGARESAAASKLARALEDDITPVRRPTATRTAGDVLLRYLGEQVEQLLAYDPRVRLAENDDDSVHKMRVAVRRTRSVLRTHRRLLDPVRIRTLDTELRWLAGALGDVRDLEVQNARFHRRLAELPGAHPSPAWLLAMADEEHRARDQVREVLLTRRYYDLLDALDAFLADPPLRARAARPAAKETPRLVARAWRKMMRRYDRAARLPAGQDRDAALHDTRKAAKRARYTAEAASAALGSPAAKLARRAERLQDVLGEHHDGVVAAERLAATTGWPDTPAADTFVAGRLAEVERREAARVLEDLPAAAKKAAKRKPLRKLGKKK</sequence>
<dbReference type="InterPro" id="IPR023577">
    <property type="entry name" value="CYTH_domain"/>
</dbReference>
<reference evidence="4" key="1">
    <citation type="submission" date="2023-03" db="EMBL/GenBank/DDBJ databases">
        <title>Actinoallomurus iriomotensis NBRC 103681.</title>
        <authorList>
            <person name="Ichikawa N."/>
            <person name="Sato H."/>
            <person name="Tonouchi N."/>
        </authorList>
    </citation>
    <scope>NUCLEOTIDE SEQUENCE</scope>
    <source>
        <strain evidence="4">NBRC 103681</strain>
    </source>
</reference>
<feature type="region of interest" description="Disordered" evidence="1">
    <location>
        <begin position="485"/>
        <end position="506"/>
    </location>
</feature>
<comment type="caution">
    <text evidence="4">The sequence shown here is derived from an EMBL/GenBank/DDBJ whole genome shotgun (WGS) entry which is preliminary data.</text>
</comment>
<dbReference type="Proteomes" id="UP001165135">
    <property type="component" value="Unassembled WGS sequence"/>
</dbReference>
<proteinExistence type="predicted"/>
<feature type="domain" description="CYTH" evidence="2">
    <location>
        <begin position="4"/>
        <end position="202"/>
    </location>
</feature>
<dbReference type="InterPro" id="IPR033469">
    <property type="entry name" value="CYTH-like_dom_sf"/>
</dbReference>
<dbReference type="PROSITE" id="PS51707">
    <property type="entry name" value="CYTH"/>
    <property type="match status" value="1"/>
</dbReference>
<dbReference type="Gene3D" id="1.40.20.10">
    <property type="entry name" value="CHAD domain"/>
    <property type="match status" value="1"/>
</dbReference>
<dbReference type="EMBL" id="BSTJ01000007">
    <property type="protein sequence ID" value="GLY77589.1"/>
    <property type="molecule type" value="Genomic_DNA"/>
</dbReference>
<dbReference type="PANTHER" id="PTHR39339:SF1">
    <property type="entry name" value="CHAD DOMAIN-CONTAINING PROTEIN"/>
    <property type="match status" value="1"/>
</dbReference>
<feature type="compositionally biased region" description="Basic residues" evidence="1">
    <location>
        <begin position="492"/>
        <end position="506"/>
    </location>
</feature>
<dbReference type="SMART" id="SM00880">
    <property type="entry name" value="CHAD"/>
    <property type="match status" value="1"/>
</dbReference>
<dbReference type="SMART" id="SM01118">
    <property type="entry name" value="CYTH"/>
    <property type="match status" value="1"/>
</dbReference>
<dbReference type="SUPFAM" id="SSF55154">
    <property type="entry name" value="CYTH-like phosphatases"/>
    <property type="match status" value="1"/>
</dbReference>
<evidence type="ECO:0000259" key="3">
    <source>
        <dbReference type="PROSITE" id="PS51708"/>
    </source>
</evidence>
<protein>
    <submittedName>
        <fullName evidence="4">CHAD domain-containing protein</fullName>
    </submittedName>
</protein>
<evidence type="ECO:0000256" key="1">
    <source>
        <dbReference type="SAM" id="MobiDB-lite"/>
    </source>
</evidence>
<dbReference type="Gene3D" id="2.40.320.10">
    <property type="entry name" value="Hypothetical Protein Pfu-838710-001"/>
    <property type="match status" value="1"/>
</dbReference>